<dbReference type="Pfam" id="PF13086">
    <property type="entry name" value="AAA_11"/>
    <property type="match status" value="1"/>
</dbReference>
<evidence type="ECO:0000256" key="3">
    <source>
        <dbReference type="ARBA" id="ARBA00022723"/>
    </source>
</evidence>
<dbReference type="PANTHER" id="PTHR10887:SF341">
    <property type="entry name" value="NFX1-TYPE ZINC FINGER-CONTAINING PROTEIN 1"/>
    <property type="match status" value="1"/>
</dbReference>
<evidence type="ECO:0000256" key="4">
    <source>
        <dbReference type="ARBA" id="ARBA00022771"/>
    </source>
</evidence>
<dbReference type="CDD" id="cd17936">
    <property type="entry name" value="EEXXEc_NFX1"/>
    <property type="match status" value="1"/>
</dbReference>
<dbReference type="CDD" id="cd18808">
    <property type="entry name" value="SF1_C_Upf1"/>
    <property type="match status" value="1"/>
</dbReference>
<dbReference type="InterPro" id="IPR047187">
    <property type="entry name" value="SF1_C_Upf1"/>
</dbReference>
<dbReference type="GO" id="GO:0005737">
    <property type="term" value="C:cytoplasm"/>
    <property type="evidence" value="ECO:0007669"/>
    <property type="project" value="UniProtKB-SubCell"/>
</dbReference>
<keyword evidence="5" id="KW-0862">Zinc</keyword>
<dbReference type="GO" id="GO:0031380">
    <property type="term" value="C:nuclear RNA-directed RNA polymerase complex"/>
    <property type="evidence" value="ECO:0007669"/>
    <property type="project" value="TreeGrafter"/>
</dbReference>
<dbReference type="InterPro" id="IPR045055">
    <property type="entry name" value="DNA2/NAM7-like"/>
</dbReference>
<dbReference type="PANTHER" id="PTHR10887">
    <property type="entry name" value="DNA2/NAM7 HELICASE FAMILY"/>
    <property type="match status" value="1"/>
</dbReference>
<dbReference type="PROSITE" id="PS51981">
    <property type="entry name" value="ZF_RZ"/>
    <property type="match status" value="1"/>
</dbReference>
<dbReference type="CDD" id="cd06008">
    <property type="entry name" value="NF-X1-zinc-finger"/>
    <property type="match status" value="1"/>
</dbReference>
<dbReference type="SUPFAM" id="SSF52540">
    <property type="entry name" value="P-loop containing nucleoside triphosphate hydrolases"/>
    <property type="match status" value="1"/>
</dbReference>
<keyword evidence="2" id="KW-0963">Cytoplasm</keyword>
<dbReference type="InterPro" id="IPR041679">
    <property type="entry name" value="DNA2/NAM7-like_C"/>
</dbReference>
<gene>
    <name evidence="8" type="ORF">PHMEG_00019462</name>
</gene>
<dbReference type="FunFam" id="3.40.50.300:FF:001660">
    <property type="entry name" value="NF-X1 finger and helicase protein, putative"/>
    <property type="match status" value="1"/>
</dbReference>
<dbReference type="GO" id="GO:0031048">
    <property type="term" value="P:regulatory ncRNA-mediated heterochromatin formation"/>
    <property type="evidence" value="ECO:0007669"/>
    <property type="project" value="TreeGrafter"/>
</dbReference>
<keyword evidence="6" id="KW-0391">Immunity</keyword>
<comment type="subcellular location">
    <subcellularLocation>
        <location evidence="1">Cytoplasm</location>
    </subcellularLocation>
</comment>
<protein>
    <recommendedName>
        <fullName evidence="7">RZ-type domain-containing protein</fullName>
    </recommendedName>
</protein>
<dbReference type="EMBL" id="NBNE01003298">
    <property type="protein sequence ID" value="OWZ08056.1"/>
    <property type="molecule type" value="Genomic_DNA"/>
</dbReference>
<evidence type="ECO:0000256" key="5">
    <source>
        <dbReference type="ARBA" id="ARBA00022833"/>
    </source>
</evidence>
<sequence>RSTPEPWDIVEVGIPGEAALPNGTTGPRHDNDHPTISDIQLLPTSAECLSRLSPLVPGNFPFHKNAHWLPPGTERWVDTHFRLYREDLCCTLRTCLQDLEHRLISSHGNIAGGHVRDAEVDYNLYPILDTYMPLRHTMNRAQRDPEKPVEYHGLCMDVRFPHPTVAEMTGKYDIVMDDNATTRRQLWESTGRLPFNAMVGLVVYSECVLQVVFCKIIVRNLDRLANKVSEVTLQPHETRDFVILERWQSTTFSRQVHDGNYPLMFLMEFNKILYAAYEPILRALQTIKPTTMPFQQYLAPDVPPISNKLKMEPPTYCFAPQFKFNLSSVLQSHPKMTGGVRHQLHLRPLHEKSRNECEDSLVKYSTLERDQAKALVRALTSRVACIQGLPGTGKSFIGSMLTRIIVEAKVSPVLVVCYTNHALDQFLCHLLDAGITSVVRIGGQSKEARLAKYNLTNVRKFTPRYELKYLYENLDTYATGIGNVLRDLSVNVQNPTWKSLKWYLQANYPDEYDHFEARRTALFRSGWQVAGCNDILDYWIKGRDGGGHTRRPSAQKDLQSNVWVWDMNFRRVTLSKWVEAIRSDRLGNLVRAQKDYSETLKKIEAVKEEADVEVLKRVQIIGMTTTGVAKYQEKIVAVAPPVVICEEAGQVLEAQLMACLTPASCQHLVLIGDHKQLRPQITEYNLSVESAVGKRFALDVSLFERLVAPNSGLPFWMLTEQHRMRPQISQLLRMLFYPEVRDAREVLNTPPLLGLEKNVFFVNHCHAEGDASGTHALTRYHSNDYEVEYIVGTLKYLVQQGYQPSDIAIITPYVGQLMKLRLALRGQFVLELNEFDNEELQKTFGNDEKDTKLPNYRNNPAALGASKRDLSGSIRVATVDNFQGEEATVILVSLVRSSSNVHGRGKIGFLKTPNRINVLLSRAKHGLILVGHGELLRTKSPLWEQVLNKLQSDGCYGDGLPLYCQRHPDDQRIAANPGSFSLLAPDGGCLRPCGRRLPDCGHVCPKLCHVDQPSHKSVYCTQPCPRLQNGCGHVCPGVCGDPCGRCNVQVGSITLPCGHSYNNARCFEAKAPSKLNCKVLVDKKVNTCGHMQRVTCSAAKIKCTRNCGEVLPCGHACSRKCNDCIEKTLKSRKGKSDTYFPIKPTVHGSCQKKCERLLPCCHRCRGVCHGKAPCSPCQQICDVFSCEHGSCTHPCSDPCAACTERCSWSCEHCIDCPLPCGAPCNRRLCDRRCTKSLSCGHQCPSICGEDCPSQEFCHTCGNDDVKQRVADVILFQTYGEIDPSEDPVLVLPCCSMVYTMATLDGTLHMSTYYDENGYPRGALPGGYIDTPQCPNCNKPIRGLRRYGRVTKRAAIDAAEKKFIVHAQQQLTILQRRTQTVIERGDPSYDANFEDNLNTFGLMVQRPPCQKLFEACVALLTKSKGGQGGGDIDIDYSTLPVPNSNFRFEGYYNLFSAQLQLSGSKASASAAEKYAKKAIKQFVSGSYSQQAGEAQLVLVQIYLSRADKILSESVKTEEDRKKRQVKVEQYTHKANDLLKTLDSYGASFQRDHAENLLQFQQKIEIIVKKARSATFYQKISEEEIKAVKTAMQSEFRGSGHWYRCVNGHSYSIGECGMAMEQTRCPECGAPVGGANHNFVEGTERDEHMDSL</sequence>
<feature type="domain" description="RZ-type" evidence="7">
    <location>
        <begin position="1578"/>
        <end position="1650"/>
    </location>
</feature>
<evidence type="ECO:0000256" key="6">
    <source>
        <dbReference type="ARBA" id="ARBA00022859"/>
    </source>
</evidence>
<evidence type="ECO:0000313" key="8">
    <source>
        <dbReference type="EMBL" id="OWZ08056.1"/>
    </source>
</evidence>
<evidence type="ECO:0000256" key="1">
    <source>
        <dbReference type="ARBA" id="ARBA00004496"/>
    </source>
</evidence>
<comment type="caution">
    <text evidence="8">The sequence shown here is derived from an EMBL/GenBank/DDBJ whole genome shotgun (WGS) entry which is preliminary data.</text>
</comment>
<accession>A0A225VRG9</accession>
<dbReference type="Pfam" id="PF13087">
    <property type="entry name" value="AAA_12"/>
    <property type="match status" value="1"/>
</dbReference>
<feature type="non-terminal residue" evidence="8">
    <location>
        <position position="1"/>
    </location>
</feature>
<dbReference type="OrthoDB" id="2423195at2759"/>
<keyword evidence="4" id="KW-0863">Zinc-finger</keyword>
<dbReference type="GO" id="GO:0008270">
    <property type="term" value="F:zinc ion binding"/>
    <property type="evidence" value="ECO:0007669"/>
    <property type="project" value="UniProtKB-KW"/>
</dbReference>
<dbReference type="InterPro" id="IPR041677">
    <property type="entry name" value="DNA2/NAM7_AAA_11"/>
</dbReference>
<proteinExistence type="predicted"/>
<dbReference type="GO" id="GO:0002376">
    <property type="term" value="P:immune system process"/>
    <property type="evidence" value="ECO:0007669"/>
    <property type="project" value="UniProtKB-KW"/>
</dbReference>
<dbReference type="Gene3D" id="3.40.50.300">
    <property type="entry name" value="P-loop containing nucleotide triphosphate hydrolases"/>
    <property type="match status" value="2"/>
</dbReference>
<dbReference type="InterPro" id="IPR046439">
    <property type="entry name" value="ZF_RZ_dom"/>
</dbReference>
<name>A0A225VRG9_9STRA</name>
<evidence type="ECO:0000313" key="9">
    <source>
        <dbReference type="Proteomes" id="UP000198211"/>
    </source>
</evidence>
<reference evidence="9" key="1">
    <citation type="submission" date="2017-03" db="EMBL/GenBank/DDBJ databases">
        <title>Phytopthora megakarya and P. palmivora, two closely related causual agents of cacao black pod achieved similar genome size and gene model numbers by different mechanisms.</title>
        <authorList>
            <person name="Ali S."/>
            <person name="Shao J."/>
            <person name="Larry D.J."/>
            <person name="Kronmiller B."/>
            <person name="Shen D."/>
            <person name="Strem M.D."/>
            <person name="Melnick R.L."/>
            <person name="Guiltinan M.J."/>
            <person name="Tyler B.M."/>
            <person name="Meinhardt L.W."/>
            <person name="Bailey B.A."/>
        </authorList>
    </citation>
    <scope>NUCLEOTIDE SEQUENCE [LARGE SCALE GENOMIC DNA]</scope>
    <source>
        <strain evidence="9">zdho120</strain>
    </source>
</reference>
<evidence type="ECO:0000256" key="2">
    <source>
        <dbReference type="ARBA" id="ARBA00022490"/>
    </source>
</evidence>
<dbReference type="Pfam" id="PF20173">
    <property type="entry name" value="ZnF_RZ-type"/>
    <property type="match status" value="1"/>
</dbReference>
<dbReference type="Proteomes" id="UP000198211">
    <property type="component" value="Unassembled WGS sequence"/>
</dbReference>
<dbReference type="InterPro" id="IPR027417">
    <property type="entry name" value="P-loop_NTPase"/>
</dbReference>
<dbReference type="GO" id="GO:0004386">
    <property type="term" value="F:helicase activity"/>
    <property type="evidence" value="ECO:0007669"/>
    <property type="project" value="InterPro"/>
</dbReference>
<organism evidence="8 9">
    <name type="scientific">Phytophthora megakarya</name>
    <dbReference type="NCBI Taxonomy" id="4795"/>
    <lineage>
        <taxon>Eukaryota</taxon>
        <taxon>Sar</taxon>
        <taxon>Stramenopiles</taxon>
        <taxon>Oomycota</taxon>
        <taxon>Peronosporomycetes</taxon>
        <taxon>Peronosporales</taxon>
        <taxon>Peronosporaceae</taxon>
        <taxon>Phytophthora</taxon>
    </lineage>
</organism>
<keyword evidence="3" id="KW-0479">Metal-binding</keyword>
<evidence type="ECO:0000259" key="7">
    <source>
        <dbReference type="PROSITE" id="PS51981"/>
    </source>
</evidence>
<keyword evidence="9" id="KW-1185">Reference proteome</keyword>